<evidence type="ECO:0000313" key="2">
    <source>
        <dbReference type="Proteomes" id="UP000182373"/>
    </source>
</evidence>
<dbReference type="AlphaFoldDB" id="A0A1L3RSC7"/>
<evidence type="ECO:0000313" key="1">
    <source>
        <dbReference type="EMBL" id="APH55021.1"/>
    </source>
</evidence>
<dbReference type="RefSeq" id="WP_072490579.1">
    <property type="nucleotide sequence ID" value="NZ_CP018191.1"/>
</dbReference>
<organism evidence="1 2">
    <name type="scientific">Granulibacter bethesdensis</name>
    <dbReference type="NCBI Taxonomy" id="364410"/>
    <lineage>
        <taxon>Bacteria</taxon>
        <taxon>Pseudomonadati</taxon>
        <taxon>Pseudomonadota</taxon>
        <taxon>Alphaproteobacteria</taxon>
        <taxon>Acetobacterales</taxon>
        <taxon>Acetobacteraceae</taxon>
        <taxon>Granulibacter</taxon>
    </lineage>
</organism>
<reference evidence="2" key="1">
    <citation type="submission" date="2016-11" db="EMBL/GenBank/DDBJ databases">
        <title>Comparative genomic and phenotypic analysis of Granulibacter bethesdensis clinical isolates from patients with chronic granulomatous disease.</title>
        <authorList>
            <person name="Zarember K.A."/>
            <person name="Porcella S.F."/>
            <person name="Chu J."/>
            <person name="Ding L."/>
            <person name="Dahlstrom E."/>
            <person name="Barbian K."/>
            <person name="Martens C."/>
            <person name="Sykora L."/>
            <person name="Kramer S."/>
            <person name="Pettinato A.M."/>
            <person name="Hong H."/>
            <person name="Wald G."/>
            <person name="Berg L.J."/>
            <person name="Rogge L.S."/>
            <person name="Greenberg D.E."/>
            <person name="Falcone E.L."/>
            <person name="Neves J.F."/>
            <person name="Simoes M.J."/>
            <person name="Casal M."/>
            <person name="Rodriguez-Lopez F.C."/>
            <person name="Zelazny A."/>
            <person name="Gallin J.I."/>
            <person name="Holland S.M."/>
        </authorList>
    </citation>
    <scope>NUCLEOTIDE SEQUENCE [LARGE SCALE GENOMIC DNA]</scope>
    <source>
        <strain evidence="2">NIH9.1</strain>
    </source>
</reference>
<dbReference type="InterPro" id="IPR021738">
    <property type="entry name" value="DUF3309"/>
</dbReference>
<proteinExistence type="predicted"/>
<gene>
    <name evidence="1" type="ORF">GbCGDNIH9_1719</name>
</gene>
<dbReference type="Proteomes" id="UP000182373">
    <property type="component" value="Chromosome"/>
</dbReference>
<accession>A0A1L3RSC7</accession>
<dbReference type="GeneID" id="69745936"/>
<name>A0A1L3RSC7_9PROT</name>
<dbReference type="EMBL" id="CP018191">
    <property type="protein sequence ID" value="APH55021.1"/>
    <property type="molecule type" value="Genomic_DNA"/>
</dbReference>
<dbReference type="Pfam" id="PF11752">
    <property type="entry name" value="DUF3309"/>
    <property type="match status" value="1"/>
</dbReference>
<protein>
    <submittedName>
        <fullName evidence="1">Uncharacterized protein</fullName>
    </submittedName>
</protein>
<sequence length="50" mass="5342">MSTILLIILILLLVGALPTWGYSSGWGYFPSGGLGLVLLIVIILLLMGRI</sequence>